<reference evidence="1" key="1">
    <citation type="journal article" date="2023" name="IScience">
        <title>Live-bearing cockroach genome reveals convergent evolutionary mechanisms linked to viviparity in insects and beyond.</title>
        <authorList>
            <person name="Fouks B."/>
            <person name="Harrison M.C."/>
            <person name="Mikhailova A.A."/>
            <person name="Marchal E."/>
            <person name="English S."/>
            <person name="Carruthers M."/>
            <person name="Jennings E.C."/>
            <person name="Chiamaka E.L."/>
            <person name="Frigard R.A."/>
            <person name="Pippel M."/>
            <person name="Attardo G.M."/>
            <person name="Benoit J.B."/>
            <person name="Bornberg-Bauer E."/>
            <person name="Tobe S.S."/>
        </authorList>
    </citation>
    <scope>NUCLEOTIDE SEQUENCE</scope>
    <source>
        <strain evidence="1">Stay&amp;Tobe</strain>
    </source>
</reference>
<name>A0AAD8EQV8_DIPPU</name>
<organism evidence="1 2">
    <name type="scientific">Diploptera punctata</name>
    <name type="common">Pacific beetle cockroach</name>
    <dbReference type="NCBI Taxonomy" id="6984"/>
    <lineage>
        <taxon>Eukaryota</taxon>
        <taxon>Metazoa</taxon>
        <taxon>Ecdysozoa</taxon>
        <taxon>Arthropoda</taxon>
        <taxon>Hexapoda</taxon>
        <taxon>Insecta</taxon>
        <taxon>Pterygota</taxon>
        <taxon>Neoptera</taxon>
        <taxon>Polyneoptera</taxon>
        <taxon>Dictyoptera</taxon>
        <taxon>Blattodea</taxon>
        <taxon>Blaberoidea</taxon>
        <taxon>Blaberidae</taxon>
        <taxon>Diplopterinae</taxon>
        <taxon>Diploptera</taxon>
    </lineage>
</organism>
<dbReference type="EMBL" id="JASPKZ010000815">
    <property type="protein sequence ID" value="KAJ9599353.1"/>
    <property type="molecule type" value="Genomic_DNA"/>
</dbReference>
<gene>
    <name evidence="1" type="ORF">L9F63_010174</name>
</gene>
<keyword evidence="2" id="KW-1185">Reference proteome</keyword>
<proteinExistence type="predicted"/>
<comment type="caution">
    <text evidence="1">The sequence shown here is derived from an EMBL/GenBank/DDBJ whole genome shotgun (WGS) entry which is preliminary data.</text>
</comment>
<feature type="non-terminal residue" evidence="1">
    <location>
        <position position="1"/>
    </location>
</feature>
<evidence type="ECO:0000313" key="1">
    <source>
        <dbReference type="EMBL" id="KAJ9599353.1"/>
    </source>
</evidence>
<dbReference type="Proteomes" id="UP001233999">
    <property type="component" value="Unassembled WGS sequence"/>
</dbReference>
<dbReference type="AlphaFoldDB" id="A0AAD8EQV8"/>
<reference evidence="1" key="2">
    <citation type="submission" date="2023-05" db="EMBL/GenBank/DDBJ databases">
        <authorList>
            <person name="Fouks B."/>
        </authorList>
    </citation>
    <scope>NUCLEOTIDE SEQUENCE</scope>
    <source>
        <strain evidence="1">Stay&amp;Tobe</strain>
        <tissue evidence="1">Testes</tissue>
    </source>
</reference>
<feature type="non-terminal residue" evidence="1">
    <location>
        <position position="70"/>
    </location>
</feature>
<evidence type="ECO:0000313" key="2">
    <source>
        <dbReference type="Proteomes" id="UP001233999"/>
    </source>
</evidence>
<protein>
    <submittedName>
        <fullName evidence="1">Uncharacterized protein</fullName>
    </submittedName>
</protein>
<accession>A0AAD8EQV8</accession>
<sequence>SEFYKLENSLMIEVHSSCSKTLTHCFPNILQHLVALASHLLLHRTEKMWHEQCISEFNDSAMLWYKRIHH</sequence>